<evidence type="ECO:0000313" key="4">
    <source>
        <dbReference type="Proteomes" id="UP000244441"/>
    </source>
</evidence>
<dbReference type="Proteomes" id="UP000244441">
    <property type="component" value="Chromosome"/>
</dbReference>
<name>A0A2S0VME6_9ALTE</name>
<dbReference type="AlphaFoldDB" id="A0A2S0VME6"/>
<feature type="chain" id="PRO_5015441823" evidence="1">
    <location>
        <begin position="25"/>
        <end position="239"/>
    </location>
</feature>
<accession>A0A2S0VME6</accession>
<dbReference type="KEGG" id="cate:C2869_02590"/>
<dbReference type="Pfam" id="PF06439">
    <property type="entry name" value="3keto-disac_hyd"/>
    <property type="match status" value="1"/>
</dbReference>
<dbReference type="OrthoDB" id="9806233at2"/>
<sequence>MFSIVRNKGSQLITALAISLSLSACVSTQSSQRLDNNLDAWQNVYKYGEARIVDDEIHLISTGNWFLLSKQKYKDFILEAEIKMPDVKEYSNSGIIFRADVAYNEKKKSNYAFGYQAEVDPSDRKWSGGLYEQGTKRQWLHPLHDKRSAPDADFKQNITKQWDETKANAYKHLEWNKYKIQAKGSEIKIWVNNVLTTHVIDEKTAEGFIGIQHHGSWAFKKNGDRTNTVKFRNIQITEI</sequence>
<dbReference type="InterPro" id="IPR010496">
    <property type="entry name" value="AL/BT2_dom"/>
</dbReference>
<protein>
    <submittedName>
        <fullName evidence="3">DUF1080 domain-containing protein</fullName>
    </submittedName>
</protein>
<organism evidence="3 4">
    <name type="scientific">Saccharobesus litoralis</name>
    <dbReference type="NCBI Taxonomy" id="2172099"/>
    <lineage>
        <taxon>Bacteria</taxon>
        <taxon>Pseudomonadati</taxon>
        <taxon>Pseudomonadota</taxon>
        <taxon>Gammaproteobacteria</taxon>
        <taxon>Alteromonadales</taxon>
        <taxon>Alteromonadaceae</taxon>
        <taxon>Saccharobesus</taxon>
    </lineage>
</organism>
<dbReference type="Gene3D" id="2.60.120.560">
    <property type="entry name" value="Exo-inulinase, domain 1"/>
    <property type="match status" value="1"/>
</dbReference>
<dbReference type="RefSeq" id="WP_108601471.1">
    <property type="nucleotide sequence ID" value="NZ_CP026604.1"/>
</dbReference>
<evidence type="ECO:0000313" key="3">
    <source>
        <dbReference type="EMBL" id="AWB65394.1"/>
    </source>
</evidence>
<feature type="domain" description="3-keto-alpha-glucoside-1,2-lyase/3-keto-2-hydroxy-glucal hydratase" evidence="2">
    <location>
        <begin position="36"/>
        <end position="237"/>
    </location>
</feature>
<keyword evidence="4" id="KW-1185">Reference proteome</keyword>
<evidence type="ECO:0000259" key="2">
    <source>
        <dbReference type="Pfam" id="PF06439"/>
    </source>
</evidence>
<dbReference type="GO" id="GO:0016787">
    <property type="term" value="F:hydrolase activity"/>
    <property type="evidence" value="ECO:0007669"/>
    <property type="project" value="InterPro"/>
</dbReference>
<proteinExistence type="predicted"/>
<dbReference type="EMBL" id="CP026604">
    <property type="protein sequence ID" value="AWB65394.1"/>
    <property type="molecule type" value="Genomic_DNA"/>
</dbReference>
<evidence type="ECO:0000256" key="1">
    <source>
        <dbReference type="SAM" id="SignalP"/>
    </source>
</evidence>
<gene>
    <name evidence="3" type="ORF">C2869_02590</name>
</gene>
<feature type="signal peptide" evidence="1">
    <location>
        <begin position="1"/>
        <end position="24"/>
    </location>
</feature>
<dbReference type="PROSITE" id="PS51257">
    <property type="entry name" value="PROKAR_LIPOPROTEIN"/>
    <property type="match status" value="1"/>
</dbReference>
<keyword evidence="1" id="KW-0732">Signal</keyword>
<reference evidence="3 4" key="1">
    <citation type="submission" date="2018-01" db="EMBL/GenBank/DDBJ databases">
        <title>Genome sequence of a Cantenovulum-like bacteria.</title>
        <authorList>
            <person name="Tan W.R."/>
            <person name="Lau N.-S."/>
            <person name="Go F."/>
            <person name="Amirul A.-A.A."/>
        </authorList>
    </citation>
    <scope>NUCLEOTIDE SEQUENCE [LARGE SCALE GENOMIC DNA]</scope>
    <source>
        <strain evidence="3 4">CCB-QB4</strain>
    </source>
</reference>